<dbReference type="OrthoDB" id="5391991at2759"/>
<organism evidence="2 3">
    <name type="scientific">Pachysolen tannophilus NRRL Y-2460</name>
    <dbReference type="NCBI Taxonomy" id="669874"/>
    <lineage>
        <taxon>Eukaryota</taxon>
        <taxon>Fungi</taxon>
        <taxon>Dikarya</taxon>
        <taxon>Ascomycota</taxon>
        <taxon>Saccharomycotina</taxon>
        <taxon>Pichiomycetes</taxon>
        <taxon>Pachysolenaceae</taxon>
        <taxon>Pachysolen</taxon>
    </lineage>
</organism>
<dbReference type="PANTHER" id="PTHR28164:SF1">
    <property type="entry name" value="PROTEIN STB3"/>
    <property type="match status" value="1"/>
</dbReference>
<dbReference type="InterPro" id="IPR018818">
    <property type="entry name" value="Stb3"/>
</dbReference>
<feature type="region of interest" description="Disordered" evidence="1">
    <location>
        <begin position="1"/>
        <end position="32"/>
    </location>
</feature>
<reference evidence="3" key="1">
    <citation type="submission" date="2016-05" db="EMBL/GenBank/DDBJ databases">
        <title>Comparative genomics of biotechnologically important yeasts.</title>
        <authorList>
            <consortium name="DOE Joint Genome Institute"/>
            <person name="Riley R."/>
            <person name="Haridas S."/>
            <person name="Wolfe K.H."/>
            <person name="Lopes M.R."/>
            <person name="Hittinger C.T."/>
            <person name="Goker M."/>
            <person name="Salamov A."/>
            <person name="Wisecaver J."/>
            <person name="Long T.M."/>
            <person name="Aerts A.L."/>
            <person name="Barry K."/>
            <person name="Choi C."/>
            <person name="Clum A."/>
            <person name="Coughlan A.Y."/>
            <person name="Deshpande S."/>
            <person name="Douglass A.P."/>
            <person name="Hanson S.J."/>
            <person name="Klenk H.-P."/>
            <person name="Labutti K."/>
            <person name="Lapidus A."/>
            <person name="Lindquist E."/>
            <person name="Lipzen A."/>
            <person name="Meier-Kolthoff J.P."/>
            <person name="Ohm R.A."/>
            <person name="Otillar R.P."/>
            <person name="Pangilinan J."/>
            <person name="Peng Y."/>
            <person name="Rokas A."/>
            <person name="Rosa C.A."/>
            <person name="Scheuner C."/>
            <person name="Sibirny A.A."/>
            <person name="Slot J.C."/>
            <person name="Stielow J.B."/>
            <person name="Sun H."/>
            <person name="Kurtzman C.P."/>
            <person name="Blackwell M."/>
            <person name="Grigoriev I.V."/>
            <person name="Jeffries T.W."/>
        </authorList>
    </citation>
    <scope>NUCLEOTIDE SEQUENCE [LARGE SCALE GENOMIC DNA]</scope>
    <source>
        <strain evidence="3">NRRL Y-2460</strain>
    </source>
</reference>
<name>A0A1E4TP00_PACTA</name>
<feature type="compositionally biased region" description="Acidic residues" evidence="1">
    <location>
        <begin position="350"/>
        <end position="378"/>
    </location>
</feature>
<evidence type="ECO:0008006" key="4">
    <source>
        <dbReference type="Google" id="ProtNLM"/>
    </source>
</evidence>
<proteinExistence type="predicted"/>
<accession>A0A1E4TP00</accession>
<evidence type="ECO:0000313" key="3">
    <source>
        <dbReference type="Proteomes" id="UP000094236"/>
    </source>
</evidence>
<evidence type="ECO:0000256" key="1">
    <source>
        <dbReference type="SAM" id="MobiDB-lite"/>
    </source>
</evidence>
<dbReference type="STRING" id="669874.A0A1E4TP00"/>
<feature type="region of interest" description="Disordered" evidence="1">
    <location>
        <begin position="341"/>
        <end position="454"/>
    </location>
</feature>
<dbReference type="PANTHER" id="PTHR28164">
    <property type="entry name" value="PROTEIN STB3"/>
    <property type="match status" value="1"/>
</dbReference>
<dbReference type="GO" id="GO:0043565">
    <property type="term" value="F:sequence-specific DNA binding"/>
    <property type="evidence" value="ECO:0007669"/>
    <property type="project" value="TreeGrafter"/>
</dbReference>
<sequence>MSTQVSATAGSSTTTTTTATTTTASPTTAATSSGAATAVGESAGAGAGVGVGAAVGTGAGVGAGTANIGVGVGSGVGSGVGVGVGGTDNRAGSFTYPEIPRTSFTSELNIFNNANLSKASGLVSPSGKFEISPLSDENEMAIIDDDEEEEEEEDQDQEDYKHSHSLSKAHHHDHLNDIHQHNTVLSTQSPEGIAAASQITPNRLANILLNNGPLPIRHITKHLSSQIPDFALLSLSKQRRLIMSALEMGDEETGCVFEKVGWGQWSAKKADKADIDFRNKRARSKSTGPEETSVSPSNRTTSFMKNAARRVSITNPLTDPHNVKVPFNPSFNSSHIPRSLHQAIASSSSSEDEKDADGHEEENDLEDDDDDDLEDDDEVFKFENDDSTQMPKFSSRVVIPPPSGLSGRSVTPRRGSMNNSNNGNNNNSNNNSNNSNSNNNGNNNNYNGGIRKPRQQRSRLNSLDYIEATLDGNSIQGGLDASVLPDNLVIRRKPRSSFSESYLRSTPTPSLRVSSNENVSSMKFEDNDNDTDEENWKSIGAAKLSAAYTLMDLRSI</sequence>
<feature type="compositionally biased region" description="Acidic residues" evidence="1">
    <location>
        <begin position="146"/>
        <end position="157"/>
    </location>
</feature>
<feature type="region of interest" description="Disordered" evidence="1">
    <location>
        <begin position="146"/>
        <end position="171"/>
    </location>
</feature>
<dbReference type="AlphaFoldDB" id="A0A1E4TP00"/>
<dbReference type="Proteomes" id="UP000094236">
    <property type="component" value="Unassembled WGS sequence"/>
</dbReference>
<dbReference type="GO" id="GO:0000432">
    <property type="term" value="P:positive regulation of transcription from RNA polymerase II promoter by glucose"/>
    <property type="evidence" value="ECO:0007669"/>
    <property type="project" value="TreeGrafter"/>
</dbReference>
<keyword evidence="3" id="KW-1185">Reference proteome</keyword>
<feature type="compositionally biased region" description="Polar residues" evidence="1">
    <location>
        <begin position="285"/>
        <end position="304"/>
    </location>
</feature>
<dbReference type="Pfam" id="PF10330">
    <property type="entry name" value="Stb3"/>
    <property type="match status" value="1"/>
</dbReference>
<dbReference type="EMBL" id="KV454018">
    <property type="protein sequence ID" value="ODV93483.1"/>
    <property type="molecule type" value="Genomic_DNA"/>
</dbReference>
<protein>
    <recommendedName>
        <fullName evidence="4">Protein STB3</fullName>
    </recommendedName>
</protein>
<gene>
    <name evidence="2" type="ORF">PACTADRAFT_52060</name>
</gene>
<feature type="region of interest" description="Disordered" evidence="1">
    <location>
        <begin position="276"/>
        <end position="306"/>
    </location>
</feature>
<dbReference type="GO" id="GO:0005634">
    <property type="term" value="C:nucleus"/>
    <property type="evidence" value="ECO:0007669"/>
    <property type="project" value="TreeGrafter"/>
</dbReference>
<evidence type="ECO:0000313" key="2">
    <source>
        <dbReference type="EMBL" id="ODV93483.1"/>
    </source>
</evidence>
<feature type="compositionally biased region" description="Low complexity" evidence="1">
    <location>
        <begin position="418"/>
        <end position="449"/>
    </location>
</feature>